<dbReference type="Pfam" id="PF05437">
    <property type="entry name" value="AzlD"/>
    <property type="match status" value="1"/>
</dbReference>
<accession>A0A099YAS4</accession>
<dbReference type="Proteomes" id="UP000030001">
    <property type="component" value="Unassembled WGS sequence"/>
</dbReference>
<reference evidence="2 3" key="1">
    <citation type="submission" date="2014-09" db="EMBL/GenBank/DDBJ databases">
        <title>Lactobacillus mucosae CRL573 Genome Sequencing.</title>
        <authorList>
            <person name="Bleckwedel J."/>
            <person name="Teran L.C."/>
            <person name="Bonacina J."/>
            <person name="Saavedra L."/>
            <person name="Mozzi F.B."/>
            <person name="Raya R.R."/>
        </authorList>
    </citation>
    <scope>NUCLEOTIDE SEQUENCE [LARGE SCALE GENOMIC DNA]</scope>
    <source>
        <strain evidence="2 3">CRL573</strain>
    </source>
</reference>
<dbReference type="AlphaFoldDB" id="A0A099YAS4"/>
<keyword evidence="1" id="KW-0812">Transmembrane</keyword>
<gene>
    <name evidence="2" type="ORF">LX03_01810</name>
</gene>
<evidence type="ECO:0000313" key="2">
    <source>
        <dbReference type="EMBL" id="KGL67404.1"/>
    </source>
</evidence>
<feature type="transmembrane region" description="Helical" evidence="1">
    <location>
        <begin position="63"/>
        <end position="82"/>
    </location>
</feature>
<evidence type="ECO:0000313" key="3">
    <source>
        <dbReference type="Proteomes" id="UP000030001"/>
    </source>
</evidence>
<name>A0A099YAS4_LIMMU</name>
<sequence>MTLTDQIICIALAALANFATRLTPFLLFRTEAATPDFVTGLGRFLPAAIMGMLVVYCYRNVNWLGGTHGLPEVIAGVVTVIVHLWKHSLFLTLIVGTLCYMLLINFIF</sequence>
<evidence type="ECO:0000256" key="1">
    <source>
        <dbReference type="SAM" id="Phobius"/>
    </source>
</evidence>
<feature type="transmembrane region" description="Helical" evidence="1">
    <location>
        <begin position="37"/>
        <end position="56"/>
    </location>
</feature>
<proteinExistence type="predicted"/>
<dbReference type="EMBL" id="JROC01000023">
    <property type="protein sequence ID" value="KGL67404.1"/>
    <property type="molecule type" value="Genomic_DNA"/>
</dbReference>
<dbReference type="PIRSF" id="PIRSF003203">
    <property type="entry name" value="AzlD"/>
    <property type="match status" value="1"/>
</dbReference>
<keyword evidence="1" id="KW-1133">Transmembrane helix</keyword>
<feature type="transmembrane region" description="Helical" evidence="1">
    <location>
        <begin position="88"/>
        <end position="107"/>
    </location>
</feature>
<dbReference type="InterPro" id="IPR008407">
    <property type="entry name" value="Brnchd-chn_aa_trnsp_AzlD"/>
</dbReference>
<protein>
    <submittedName>
        <fullName evidence="2">Branched-chain amino acid transporter AzlD</fullName>
    </submittedName>
</protein>
<organism evidence="2 3">
    <name type="scientific">Limosilactobacillus mucosae</name>
    <name type="common">Lactobacillus mucosae</name>
    <dbReference type="NCBI Taxonomy" id="97478"/>
    <lineage>
        <taxon>Bacteria</taxon>
        <taxon>Bacillati</taxon>
        <taxon>Bacillota</taxon>
        <taxon>Bacilli</taxon>
        <taxon>Lactobacillales</taxon>
        <taxon>Lactobacillaceae</taxon>
        <taxon>Limosilactobacillus</taxon>
    </lineage>
</organism>
<keyword evidence="1" id="KW-0472">Membrane</keyword>
<comment type="caution">
    <text evidence="2">The sequence shown here is derived from an EMBL/GenBank/DDBJ whole genome shotgun (WGS) entry which is preliminary data.</text>
</comment>